<evidence type="ECO:0000256" key="1">
    <source>
        <dbReference type="ARBA" id="ARBA00022676"/>
    </source>
</evidence>
<comment type="caution">
    <text evidence="4">The sequence shown here is derived from an EMBL/GenBank/DDBJ whole genome shotgun (WGS) entry which is preliminary data.</text>
</comment>
<dbReference type="PANTHER" id="PTHR32438:SF5">
    <property type="entry name" value="4-ALPHA-GLUCANOTRANSFERASE DPE1, CHLOROPLASTIC_AMYLOPLASTIC"/>
    <property type="match status" value="1"/>
</dbReference>
<evidence type="ECO:0000256" key="3">
    <source>
        <dbReference type="ARBA" id="ARBA00023277"/>
    </source>
</evidence>
<organism evidence="4 5">
    <name type="scientific">Acer saccharum</name>
    <name type="common">Sugar maple</name>
    <dbReference type="NCBI Taxonomy" id="4024"/>
    <lineage>
        <taxon>Eukaryota</taxon>
        <taxon>Viridiplantae</taxon>
        <taxon>Streptophyta</taxon>
        <taxon>Embryophyta</taxon>
        <taxon>Tracheophyta</taxon>
        <taxon>Spermatophyta</taxon>
        <taxon>Magnoliopsida</taxon>
        <taxon>eudicotyledons</taxon>
        <taxon>Gunneridae</taxon>
        <taxon>Pentapetalae</taxon>
        <taxon>rosids</taxon>
        <taxon>malvids</taxon>
        <taxon>Sapindales</taxon>
        <taxon>Sapindaceae</taxon>
        <taxon>Hippocastanoideae</taxon>
        <taxon>Acereae</taxon>
        <taxon>Acer</taxon>
    </lineage>
</organism>
<reference evidence="4" key="1">
    <citation type="journal article" date="2022" name="Plant J.">
        <title>Strategies of tolerance reflected in two North American maple genomes.</title>
        <authorList>
            <person name="McEvoy S.L."/>
            <person name="Sezen U.U."/>
            <person name="Trouern-Trend A."/>
            <person name="McMahon S.M."/>
            <person name="Schaberg P.G."/>
            <person name="Yang J."/>
            <person name="Wegrzyn J.L."/>
            <person name="Swenson N.G."/>
        </authorList>
    </citation>
    <scope>NUCLEOTIDE SEQUENCE</scope>
    <source>
        <strain evidence="4">NS2018</strain>
    </source>
</reference>
<evidence type="ECO:0000313" key="4">
    <source>
        <dbReference type="EMBL" id="KAK0595398.1"/>
    </source>
</evidence>
<dbReference type="InterPro" id="IPR003385">
    <property type="entry name" value="Glyco_hydro_77"/>
</dbReference>
<dbReference type="GO" id="GO:0004134">
    <property type="term" value="F:4-alpha-glucanotransferase activity"/>
    <property type="evidence" value="ECO:0007669"/>
    <property type="project" value="InterPro"/>
</dbReference>
<dbReference type="AlphaFoldDB" id="A0AA39SRS3"/>
<keyword evidence="5" id="KW-1185">Reference proteome</keyword>
<keyword evidence="1" id="KW-0328">Glycosyltransferase</keyword>
<keyword evidence="2" id="KW-0808">Transferase</keyword>
<evidence type="ECO:0000313" key="5">
    <source>
        <dbReference type="Proteomes" id="UP001168877"/>
    </source>
</evidence>
<accession>A0AA39SRS3</accession>
<keyword evidence="3" id="KW-0119">Carbohydrate metabolism</keyword>
<evidence type="ECO:0000256" key="2">
    <source>
        <dbReference type="ARBA" id="ARBA00022679"/>
    </source>
</evidence>
<gene>
    <name evidence="4" type="ORF">LWI29_006211</name>
</gene>
<dbReference type="PANTHER" id="PTHR32438">
    <property type="entry name" value="4-ALPHA-GLUCANOTRANSFERASE DPE1, CHLOROPLASTIC/AMYLOPLASTIC"/>
    <property type="match status" value="1"/>
</dbReference>
<name>A0AA39SRS3_ACESA</name>
<dbReference type="Proteomes" id="UP001168877">
    <property type="component" value="Unassembled WGS sequence"/>
</dbReference>
<dbReference type="GO" id="GO:0005975">
    <property type="term" value="P:carbohydrate metabolic process"/>
    <property type="evidence" value="ECO:0007669"/>
    <property type="project" value="InterPro"/>
</dbReference>
<sequence length="108" mass="12301">MRSFSIHAKKNQQQISPTLSVFCINSMAVAVSSPAFVSGDDFPADYGEWFPKDSRRAGVLLHPTSFPGPYSIVEEAFRFIDWLLDSGWSLWLFGRGNRREITCQLLHY</sequence>
<proteinExistence type="predicted"/>
<protein>
    <submittedName>
        <fullName evidence="4">Uncharacterized protein</fullName>
    </submittedName>
</protein>
<reference evidence="4" key="2">
    <citation type="submission" date="2023-06" db="EMBL/GenBank/DDBJ databases">
        <authorList>
            <person name="Swenson N.G."/>
            <person name="Wegrzyn J.L."/>
            <person name="Mcevoy S.L."/>
        </authorList>
    </citation>
    <scope>NUCLEOTIDE SEQUENCE</scope>
    <source>
        <strain evidence="4">NS2018</strain>
        <tissue evidence="4">Leaf</tissue>
    </source>
</reference>
<dbReference type="EMBL" id="JAUESC010000004">
    <property type="protein sequence ID" value="KAK0595398.1"/>
    <property type="molecule type" value="Genomic_DNA"/>
</dbReference>